<reference evidence="4 5" key="1">
    <citation type="journal article" date="2016" name="Sci. Rep.">
        <title>Complete genome sequence and transcriptomic analysis of a novel marine strain Bacillus weihaiensis reveals the mechanism of brown algae degradation.</title>
        <authorList>
            <person name="Zhu Y."/>
            <person name="Chen P."/>
            <person name="Bao Y."/>
            <person name="Men Y."/>
            <person name="Zeng Y."/>
            <person name="Yang J."/>
            <person name="Sun J."/>
            <person name="Sun Y."/>
        </authorList>
    </citation>
    <scope>NUCLEOTIDE SEQUENCE [LARGE SCALE GENOMIC DNA]</scope>
    <source>
        <strain evidence="4 5">Alg07</strain>
    </source>
</reference>
<protein>
    <recommendedName>
        <fullName evidence="3">N-acetyltransferase domain-containing protein</fullName>
    </recommendedName>
</protein>
<dbReference type="GO" id="GO:0016747">
    <property type="term" value="F:acyltransferase activity, transferring groups other than amino-acyl groups"/>
    <property type="evidence" value="ECO:0007669"/>
    <property type="project" value="InterPro"/>
</dbReference>
<keyword evidence="2" id="KW-0012">Acyltransferase</keyword>
<proteinExistence type="predicted"/>
<dbReference type="InterPro" id="IPR050832">
    <property type="entry name" value="Bact_Acetyltransf"/>
</dbReference>
<dbReference type="RefSeq" id="WP_072578807.1">
    <property type="nucleotide sequence ID" value="NZ_CP016020.1"/>
</dbReference>
<accession>A0A1L3MNT0</accession>
<dbReference type="InterPro" id="IPR016181">
    <property type="entry name" value="Acyl_CoA_acyltransferase"/>
</dbReference>
<sequence length="160" mass="18502">MVEIRLSQAKDFPQLLHLDHKVWNEVTTPSVINWESIEHFSSRNPEGSQLVAHDDGIVVGYLGYHYPTPLETNKHVYEMDIAVNPDHQGKGVGSMLLHTFVEMAQKHSIHKLSLRVLESNQKAIHFYRKNGFKEQGRLVKEFYVNGNYVDDILMYKLINT</sequence>
<dbReference type="Proteomes" id="UP000181936">
    <property type="component" value="Chromosome"/>
</dbReference>
<name>A0A1L3MNT0_9BACI</name>
<dbReference type="Pfam" id="PF00583">
    <property type="entry name" value="Acetyltransf_1"/>
    <property type="match status" value="1"/>
</dbReference>
<dbReference type="Gene3D" id="3.40.630.30">
    <property type="match status" value="1"/>
</dbReference>
<evidence type="ECO:0000256" key="1">
    <source>
        <dbReference type="ARBA" id="ARBA00022679"/>
    </source>
</evidence>
<dbReference type="EMBL" id="CP016020">
    <property type="protein sequence ID" value="APH04013.1"/>
    <property type="molecule type" value="Genomic_DNA"/>
</dbReference>
<evidence type="ECO:0000256" key="2">
    <source>
        <dbReference type="ARBA" id="ARBA00023315"/>
    </source>
</evidence>
<dbReference type="CDD" id="cd04301">
    <property type="entry name" value="NAT_SF"/>
    <property type="match status" value="1"/>
</dbReference>
<dbReference type="PANTHER" id="PTHR43877">
    <property type="entry name" value="AMINOALKYLPHOSPHONATE N-ACETYLTRANSFERASE-RELATED-RELATED"/>
    <property type="match status" value="1"/>
</dbReference>
<feature type="domain" description="N-acetyltransferase" evidence="3">
    <location>
        <begin position="2"/>
        <end position="159"/>
    </location>
</feature>
<keyword evidence="5" id="KW-1185">Reference proteome</keyword>
<dbReference type="AlphaFoldDB" id="A0A1L3MNT0"/>
<dbReference type="InterPro" id="IPR017255">
    <property type="entry name" value="AcTrfase_GNAT_prd"/>
</dbReference>
<evidence type="ECO:0000259" key="3">
    <source>
        <dbReference type="PROSITE" id="PS51186"/>
    </source>
</evidence>
<evidence type="ECO:0000313" key="4">
    <source>
        <dbReference type="EMBL" id="APH04013.1"/>
    </source>
</evidence>
<dbReference type="PIRSF" id="PIRSF037663">
    <property type="entry name" value="Acetyltransf_GNAT_prd"/>
    <property type="match status" value="1"/>
</dbReference>
<keyword evidence="1" id="KW-0808">Transferase</keyword>
<organism evidence="4 5">
    <name type="scientific">Bacillus weihaiensis</name>
    <dbReference type="NCBI Taxonomy" id="1547283"/>
    <lineage>
        <taxon>Bacteria</taxon>
        <taxon>Bacillati</taxon>
        <taxon>Bacillota</taxon>
        <taxon>Bacilli</taxon>
        <taxon>Bacillales</taxon>
        <taxon>Bacillaceae</taxon>
        <taxon>Bacillus</taxon>
    </lineage>
</organism>
<dbReference type="PROSITE" id="PS51186">
    <property type="entry name" value="GNAT"/>
    <property type="match status" value="1"/>
</dbReference>
<dbReference type="SUPFAM" id="SSF55729">
    <property type="entry name" value="Acyl-CoA N-acyltransferases (Nat)"/>
    <property type="match status" value="1"/>
</dbReference>
<dbReference type="STRING" id="1547283.A9C19_04275"/>
<gene>
    <name evidence="4" type="ORF">A9C19_04275</name>
</gene>
<evidence type="ECO:0000313" key="5">
    <source>
        <dbReference type="Proteomes" id="UP000181936"/>
    </source>
</evidence>
<dbReference type="OrthoDB" id="9802340at2"/>
<dbReference type="InterPro" id="IPR000182">
    <property type="entry name" value="GNAT_dom"/>
</dbReference>
<dbReference type="KEGG" id="bwh:A9C19_04275"/>